<dbReference type="PANTHER" id="PTHR11915">
    <property type="entry name" value="SPECTRIN/FILAMIN RELATED CYTOSKELETAL PROTEIN"/>
    <property type="match status" value="1"/>
</dbReference>
<accession>A0A0R3SYH4</accession>
<dbReference type="CDD" id="cd21193">
    <property type="entry name" value="CH_beta_spectrin_rpt1"/>
    <property type="match status" value="1"/>
</dbReference>
<evidence type="ECO:0000313" key="5">
    <source>
        <dbReference type="Proteomes" id="UP000274504"/>
    </source>
</evidence>
<dbReference type="GO" id="GO:0003779">
    <property type="term" value="F:actin binding"/>
    <property type="evidence" value="ECO:0007669"/>
    <property type="project" value="UniProtKB-KW"/>
</dbReference>
<dbReference type="AlphaFoldDB" id="A0A0R3SYH4"/>
<evidence type="ECO:0000256" key="2">
    <source>
        <dbReference type="ARBA" id="ARBA00023203"/>
    </source>
</evidence>
<gene>
    <name evidence="4" type="ORF">HDID_LOCUS10817</name>
</gene>
<dbReference type="Gene3D" id="1.20.58.60">
    <property type="match status" value="1"/>
</dbReference>
<dbReference type="FunFam" id="1.10.418.10:FF:000001">
    <property type="entry name" value="Actinin alpha 1"/>
    <property type="match status" value="1"/>
</dbReference>
<dbReference type="InterPro" id="IPR001589">
    <property type="entry name" value="Actinin_actin-bd_CS"/>
</dbReference>
<protein>
    <submittedName>
        <fullName evidence="6">Calponin-homology (CH) domain-containing protein</fullName>
    </submittedName>
</protein>
<proteinExistence type="predicted"/>
<evidence type="ECO:0000259" key="3">
    <source>
        <dbReference type="PROSITE" id="PS50021"/>
    </source>
</evidence>
<dbReference type="PROSITE" id="PS50021">
    <property type="entry name" value="CH"/>
    <property type="match status" value="2"/>
</dbReference>
<dbReference type="FunFam" id="1.10.418.10:FF:000004">
    <property type="entry name" value="Spectrin beta chain"/>
    <property type="match status" value="1"/>
</dbReference>
<evidence type="ECO:0000313" key="6">
    <source>
        <dbReference type="WBParaSite" id="HDID_0001081901-mRNA-1"/>
    </source>
</evidence>
<dbReference type="PROSITE" id="PS00019">
    <property type="entry name" value="ACTININ_1"/>
    <property type="match status" value="1"/>
</dbReference>
<dbReference type="SUPFAM" id="SSF47576">
    <property type="entry name" value="Calponin-homology domain, CH-domain"/>
    <property type="match status" value="1"/>
</dbReference>
<dbReference type="Proteomes" id="UP000274504">
    <property type="component" value="Unassembled WGS sequence"/>
</dbReference>
<dbReference type="OrthoDB" id="18853at2759"/>
<dbReference type="WBParaSite" id="HDID_0001081901-mRNA-1">
    <property type="protein sequence ID" value="HDID_0001081901-mRNA-1"/>
    <property type="gene ID" value="HDID_0001081901"/>
</dbReference>
<keyword evidence="1" id="KW-0677">Repeat</keyword>
<dbReference type="InterPro" id="IPR001715">
    <property type="entry name" value="CH_dom"/>
</dbReference>
<dbReference type="Pfam" id="PF00307">
    <property type="entry name" value="CH"/>
    <property type="match status" value="2"/>
</dbReference>
<evidence type="ECO:0000256" key="1">
    <source>
        <dbReference type="ARBA" id="ARBA00022737"/>
    </source>
</evidence>
<dbReference type="EMBL" id="UYSG01011973">
    <property type="protein sequence ID" value="VDL64082.1"/>
    <property type="molecule type" value="Genomic_DNA"/>
</dbReference>
<evidence type="ECO:0000313" key="4">
    <source>
        <dbReference type="EMBL" id="VDL64082.1"/>
    </source>
</evidence>
<feature type="domain" description="Calponin-homology (CH)" evidence="3">
    <location>
        <begin position="137"/>
        <end position="242"/>
    </location>
</feature>
<dbReference type="PROSITE" id="PS00020">
    <property type="entry name" value="ACTININ_2"/>
    <property type="match status" value="1"/>
</dbReference>
<sequence length="321" mass="37130">MKYEQTTISRLQAEVSRVQKKTYTNWINIYLRPHNMEVTDLYKDLCDGKRLMKLLEVISNAKLGKPNKGVIRVQKIENVGRALNYIKSKVHLENIGAEDIVDGNPTLILGLIWTIILRFQIEEVIQNIEPQQIGPQRTAKEALLLWCQNKTKGYRNVDVKDFSTSWRDGMAFGALINSHEPDALDMSMLRPDKPIENLTIAFKVAEECFDIPQMLDPQDVNVPKPDERSIMTYVSSMYQMLNKHRNKNKNANRVGKTINQAIDLSSKINEYEVGIRNLLQWIRNKSTFFRQSSKNLPTTLNEVTKALSNFTQYRRVEKSQK</sequence>
<name>A0A0R3SYH4_HYMDI</name>
<dbReference type="InterPro" id="IPR036872">
    <property type="entry name" value="CH_dom_sf"/>
</dbReference>
<reference evidence="4 5" key="2">
    <citation type="submission" date="2018-11" db="EMBL/GenBank/DDBJ databases">
        <authorList>
            <consortium name="Pathogen Informatics"/>
        </authorList>
    </citation>
    <scope>NUCLEOTIDE SEQUENCE [LARGE SCALE GENOMIC DNA]</scope>
</reference>
<dbReference type="STRING" id="6216.A0A0R3SYH4"/>
<dbReference type="Gene3D" id="1.10.418.10">
    <property type="entry name" value="Calponin-like domain"/>
    <property type="match status" value="2"/>
</dbReference>
<dbReference type="SMART" id="SM00033">
    <property type="entry name" value="CH"/>
    <property type="match status" value="2"/>
</dbReference>
<keyword evidence="2" id="KW-0009">Actin-binding</keyword>
<reference evidence="6" key="1">
    <citation type="submission" date="2017-02" db="UniProtKB">
        <authorList>
            <consortium name="WormBaseParasite"/>
        </authorList>
    </citation>
    <scope>IDENTIFICATION</scope>
</reference>
<feature type="domain" description="Calponin-homology (CH)" evidence="3">
    <location>
        <begin position="17"/>
        <end position="120"/>
    </location>
</feature>
<organism evidence="6">
    <name type="scientific">Hymenolepis diminuta</name>
    <name type="common">Rat tapeworm</name>
    <dbReference type="NCBI Taxonomy" id="6216"/>
    <lineage>
        <taxon>Eukaryota</taxon>
        <taxon>Metazoa</taxon>
        <taxon>Spiralia</taxon>
        <taxon>Lophotrochozoa</taxon>
        <taxon>Platyhelminthes</taxon>
        <taxon>Cestoda</taxon>
        <taxon>Eucestoda</taxon>
        <taxon>Cyclophyllidea</taxon>
        <taxon>Hymenolepididae</taxon>
        <taxon>Hymenolepis</taxon>
    </lineage>
</organism>